<dbReference type="GO" id="GO:0004459">
    <property type="term" value="F:L-lactate dehydrogenase (NAD+) activity"/>
    <property type="evidence" value="ECO:0007669"/>
    <property type="project" value="UniProtKB-UniRule"/>
</dbReference>
<sequence>MKVGIVGTGMVGSATAYALGLRGVASEIVLVDLDPALAEAHALDIAHAMPFASATSIVHGDYDRLRDAGVVVIAAGVAQRPGETRTDLLGRNAAVFRTVVGEIIRFCPNAILLVASNPVDIMTQIAAIYSGLPTQRVIGSGTILDTARFRSLLGAHLRVSPRSIHAYVLGEHGDSQVLAWSGARAGTVPIALFGARVGAPITDAVRADIDSKTRNAAYTIIKGKGSTYYGIGAGLARIVGAIRQDEQAVLSVSSVTAVVAGVQDVALSIPRVVGREGITTELLPDLDAQERTALQRSASLLRGLFESVTV</sequence>
<dbReference type="PANTHER" id="PTHR43128:SF16">
    <property type="entry name" value="L-LACTATE DEHYDROGENASE"/>
    <property type="match status" value="1"/>
</dbReference>
<feature type="binding site" evidence="8">
    <location>
        <position position="140"/>
    </location>
    <ligand>
        <name>NAD(+)</name>
        <dbReference type="ChEBI" id="CHEBI:57540"/>
    </ligand>
</feature>
<reference evidence="13 14" key="1">
    <citation type="journal article" date="2016" name="Int. J. Syst. Evol. Microbiol.">
        <title>Ensifer glycinis sp. nov., an novel rhizobial species associated with Glycine spp.</title>
        <authorList>
            <person name="Yan H."/>
            <person name="Yan J."/>
            <person name="Sui X.H."/>
            <person name="Wang E.T."/>
            <person name="Chen W.X."/>
            <person name="Zhang X.X."/>
            <person name="Chen W.F."/>
        </authorList>
    </citation>
    <scope>NUCLEOTIDE SEQUENCE [LARGE SCALE GENOMIC DNA]</scope>
    <source>
        <strain evidence="13 14">CCBAU 23380</strain>
    </source>
</reference>
<protein>
    <recommendedName>
        <fullName evidence="4 8">L-lactate dehydrogenase</fullName>
        <shortName evidence="8">L-LDH</shortName>
        <ecNumber evidence="4 8">1.1.1.27</ecNumber>
    </recommendedName>
</protein>
<keyword evidence="6 8" id="KW-0520">NAD</keyword>
<gene>
    <name evidence="8" type="primary">ldh</name>
    <name evidence="13" type="ORF">AU381_03470</name>
</gene>
<feature type="binding site" evidence="8">
    <location>
        <position position="85"/>
    </location>
    <ligand>
        <name>substrate</name>
    </ligand>
</feature>
<evidence type="ECO:0000256" key="3">
    <source>
        <dbReference type="ARBA" id="ARBA00006054"/>
    </source>
</evidence>
<comment type="pathway">
    <text evidence="2 8">Fermentation; pyruvate fermentation to lactate; (S)-lactate from pyruvate: step 1/1.</text>
</comment>
<feature type="binding site" evidence="8">
    <location>
        <position position="227"/>
    </location>
    <ligand>
        <name>substrate</name>
    </ligand>
</feature>
<comment type="function">
    <text evidence="8">Catalyzes the conversion of lactate to pyruvate.</text>
</comment>
<comment type="subunit">
    <text evidence="8">Homotetramer.</text>
</comment>
<dbReference type="InterPro" id="IPR001236">
    <property type="entry name" value="Lactate/malate_DH_N"/>
</dbReference>
<feature type="binding site" evidence="8">
    <location>
        <begin position="117"/>
        <end position="120"/>
    </location>
    <ligand>
        <name>substrate</name>
    </ligand>
</feature>
<keyword evidence="8" id="KW-0963">Cytoplasm</keyword>
<evidence type="ECO:0000313" key="14">
    <source>
        <dbReference type="Proteomes" id="UP000094025"/>
    </source>
</evidence>
<evidence type="ECO:0000259" key="12">
    <source>
        <dbReference type="Pfam" id="PF02866"/>
    </source>
</evidence>
<comment type="function">
    <text evidence="1">Catalyzes the reversible oxidation of malate to oxaloacetate.</text>
</comment>
<comment type="catalytic activity">
    <reaction evidence="7 8">
        <text>(S)-lactate + NAD(+) = pyruvate + NADH + H(+)</text>
        <dbReference type="Rhea" id="RHEA:23444"/>
        <dbReference type="ChEBI" id="CHEBI:15361"/>
        <dbReference type="ChEBI" id="CHEBI:15378"/>
        <dbReference type="ChEBI" id="CHEBI:16651"/>
        <dbReference type="ChEBI" id="CHEBI:57540"/>
        <dbReference type="ChEBI" id="CHEBI:57945"/>
        <dbReference type="EC" id="1.1.1.27"/>
    </reaction>
</comment>
<dbReference type="Gene3D" id="3.90.110.10">
    <property type="entry name" value="Lactate dehydrogenase/glycoside hydrolase, family 4, C-terminal"/>
    <property type="match status" value="1"/>
</dbReference>
<keyword evidence="14" id="KW-1185">Reference proteome</keyword>
<feature type="binding site" evidence="10">
    <location>
        <begin position="7"/>
        <end position="12"/>
    </location>
    <ligand>
        <name>NAD(+)</name>
        <dbReference type="ChEBI" id="CHEBI:57540"/>
    </ligand>
</feature>
<dbReference type="RefSeq" id="WP_064241263.1">
    <property type="nucleotide sequence ID" value="NZ_LPUX01000053.1"/>
</dbReference>
<evidence type="ECO:0000256" key="9">
    <source>
        <dbReference type="PIRSR" id="PIRSR000102-1"/>
    </source>
</evidence>
<dbReference type="InterPro" id="IPR011304">
    <property type="entry name" value="L-lactate_DH"/>
</dbReference>
<dbReference type="PIRSF" id="PIRSF000102">
    <property type="entry name" value="Lac_mal_DH"/>
    <property type="match status" value="1"/>
</dbReference>
<dbReference type="CDD" id="cd05292">
    <property type="entry name" value="LDH_2"/>
    <property type="match status" value="1"/>
</dbReference>
<evidence type="ECO:0000256" key="6">
    <source>
        <dbReference type="ARBA" id="ARBA00023027"/>
    </source>
</evidence>
<dbReference type="UniPathway" id="UPA00554">
    <property type="reaction ID" value="UER00611"/>
</dbReference>
<feature type="binding site" evidence="8">
    <location>
        <begin position="76"/>
        <end position="77"/>
    </location>
    <ligand>
        <name>NAD(+)</name>
        <dbReference type="ChEBI" id="CHEBI:57540"/>
    </ligand>
</feature>
<accession>A0A178Y075</accession>
<dbReference type="Pfam" id="PF02866">
    <property type="entry name" value="Ldh_1_C"/>
    <property type="match status" value="1"/>
</dbReference>
<organism evidence="13 14">
    <name type="scientific">Sinorhizobium glycinis</name>
    <dbReference type="NCBI Taxonomy" id="1472378"/>
    <lineage>
        <taxon>Bacteria</taxon>
        <taxon>Pseudomonadati</taxon>
        <taxon>Pseudomonadota</taxon>
        <taxon>Alphaproteobacteria</taxon>
        <taxon>Hyphomicrobiales</taxon>
        <taxon>Rhizobiaceae</taxon>
        <taxon>Sinorhizobium/Ensifer group</taxon>
        <taxon>Sinorhizobium</taxon>
    </lineage>
</organism>
<dbReference type="Pfam" id="PF00056">
    <property type="entry name" value="Ldh_1_N"/>
    <property type="match status" value="1"/>
</dbReference>
<name>A0A178Y075_9HYPH</name>
<proteinExistence type="inferred from homology"/>
<evidence type="ECO:0000256" key="4">
    <source>
        <dbReference type="ARBA" id="ARBA00012967"/>
    </source>
</evidence>
<feature type="domain" description="Lactate/malate dehydrogenase C-terminal" evidence="12">
    <location>
        <begin position="142"/>
        <end position="303"/>
    </location>
</feature>
<evidence type="ECO:0000313" key="13">
    <source>
        <dbReference type="EMBL" id="OAP40960.1"/>
    </source>
</evidence>
<dbReference type="EMBL" id="LPUX01000053">
    <property type="protein sequence ID" value="OAP40960.1"/>
    <property type="molecule type" value="Genomic_DNA"/>
</dbReference>
<dbReference type="EC" id="1.1.1.27" evidence="4 8"/>
<feature type="binding site" evidence="8 10">
    <location>
        <position position="32"/>
    </location>
    <ligand>
        <name>NAD(+)</name>
        <dbReference type="ChEBI" id="CHEBI:57540"/>
    </ligand>
</feature>
<dbReference type="InterPro" id="IPR018177">
    <property type="entry name" value="L-lactate_DH_AS"/>
</dbReference>
<evidence type="ECO:0000256" key="1">
    <source>
        <dbReference type="ARBA" id="ARBA00003966"/>
    </source>
</evidence>
<dbReference type="NCBIfam" id="TIGR01771">
    <property type="entry name" value="L-LDH-NAD"/>
    <property type="match status" value="1"/>
</dbReference>
<dbReference type="GO" id="GO:0006089">
    <property type="term" value="P:lactate metabolic process"/>
    <property type="evidence" value="ECO:0007669"/>
    <property type="project" value="TreeGrafter"/>
</dbReference>
<keyword evidence="8" id="KW-0021">Allosteric enzyme</keyword>
<dbReference type="InterPro" id="IPR022383">
    <property type="entry name" value="Lactate/malate_DH_C"/>
</dbReference>
<feature type="active site" description="Proton acceptor" evidence="8 9">
    <location>
        <position position="172"/>
    </location>
</feature>
<dbReference type="SUPFAM" id="SSF51735">
    <property type="entry name" value="NAD(P)-binding Rossmann-fold domains"/>
    <property type="match status" value="1"/>
</dbReference>
<feature type="binding site" evidence="10">
    <location>
        <position position="92"/>
    </location>
    <ligand>
        <name>NAD(+)</name>
        <dbReference type="ChEBI" id="CHEBI:57540"/>
    </ligand>
</feature>
<comment type="caution">
    <text evidence="8">Lacks conserved residue(s) required for the propagation of feature annotation.</text>
</comment>
<dbReference type="STRING" id="1472378.AU381_03470"/>
<dbReference type="PANTHER" id="PTHR43128">
    <property type="entry name" value="L-2-HYDROXYCARBOXYLATE DEHYDROGENASE (NAD(P)(+))"/>
    <property type="match status" value="1"/>
</dbReference>
<feature type="binding site" evidence="8">
    <location>
        <begin position="145"/>
        <end position="148"/>
    </location>
    <ligand>
        <name>substrate</name>
    </ligand>
</feature>
<feature type="binding site" evidence="8">
    <location>
        <position position="79"/>
    </location>
    <ligand>
        <name>substrate</name>
    </ligand>
</feature>
<evidence type="ECO:0000256" key="7">
    <source>
        <dbReference type="ARBA" id="ARBA00049258"/>
    </source>
</evidence>
<feature type="binding site" evidence="8">
    <location>
        <position position="11"/>
    </location>
    <ligand>
        <name>NAD(+)</name>
        <dbReference type="ChEBI" id="CHEBI:57540"/>
    </ligand>
</feature>
<comment type="caution">
    <text evidence="13">The sequence shown here is derived from an EMBL/GenBank/DDBJ whole genome shotgun (WGS) entry which is preliminary data.</text>
</comment>
<comment type="activity regulation">
    <text evidence="8">Allosterically activated by fructose 1,6-bisphosphate (FBP).</text>
</comment>
<dbReference type="InterPro" id="IPR015955">
    <property type="entry name" value="Lactate_DH/Glyco_Ohase_4_C"/>
</dbReference>
<feature type="binding site" evidence="8">
    <location>
        <position position="98"/>
    </location>
    <ligand>
        <name>NAD(+)</name>
        <dbReference type="ChEBI" id="CHEBI:57540"/>
    </ligand>
</feature>
<feature type="binding site" evidence="8">
    <location>
        <position position="62"/>
    </location>
    <ligand>
        <name>NAD(+)</name>
        <dbReference type="ChEBI" id="CHEBI:57540"/>
    </ligand>
</feature>
<dbReference type="InterPro" id="IPR036291">
    <property type="entry name" value="NAD(P)-bd_dom_sf"/>
</dbReference>
<evidence type="ECO:0000259" key="11">
    <source>
        <dbReference type="Pfam" id="PF00056"/>
    </source>
</evidence>
<feature type="binding site" evidence="8">
    <location>
        <begin position="115"/>
        <end position="117"/>
    </location>
    <ligand>
        <name>NAD(+)</name>
        <dbReference type="ChEBI" id="CHEBI:57540"/>
    </ligand>
</feature>
<dbReference type="GO" id="GO:0005737">
    <property type="term" value="C:cytoplasm"/>
    <property type="evidence" value="ECO:0007669"/>
    <property type="project" value="UniProtKB-SubCell"/>
</dbReference>
<evidence type="ECO:0000256" key="8">
    <source>
        <dbReference type="HAMAP-Rule" id="MF_00488"/>
    </source>
</evidence>
<keyword evidence="5 8" id="KW-0560">Oxidoreductase</keyword>
<evidence type="ECO:0000256" key="2">
    <source>
        <dbReference type="ARBA" id="ARBA00004843"/>
    </source>
</evidence>
<feature type="binding site" evidence="8">
    <location>
        <position position="150"/>
    </location>
    <ligand>
        <name>beta-D-fructose 1,6-bisphosphate</name>
        <dbReference type="ChEBI" id="CHEBI:32966"/>
        <note>allosteric activator</note>
    </ligand>
</feature>
<dbReference type="InterPro" id="IPR001557">
    <property type="entry name" value="L-lactate/malate_DH"/>
</dbReference>
<comment type="subcellular location">
    <subcellularLocation>
        <location evidence="8">Cytoplasm</location>
    </subcellularLocation>
</comment>
<evidence type="ECO:0000256" key="5">
    <source>
        <dbReference type="ARBA" id="ARBA00023002"/>
    </source>
</evidence>
<feature type="binding site" evidence="8">
    <location>
        <position position="165"/>
    </location>
    <ligand>
        <name>beta-D-fructose 1,6-bisphosphate</name>
        <dbReference type="ChEBI" id="CHEBI:32966"/>
        <note>allosteric activator</note>
    </ligand>
</feature>
<dbReference type="HAMAP" id="MF_00488">
    <property type="entry name" value="Lactate_dehydrog"/>
    <property type="match status" value="1"/>
</dbReference>
<evidence type="ECO:0000256" key="10">
    <source>
        <dbReference type="PIRSR" id="PIRSR000102-3"/>
    </source>
</evidence>
<dbReference type="GO" id="GO:0006096">
    <property type="term" value="P:glycolytic process"/>
    <property type="evidence" value="ECO:0007669"/>
    <property type="project" value="UniProtKB-UniRule"/>
</dbReference>
<dbReference type="AlphaFoldDB" id="A0A178Y075"/>
<dbReference type="SUPFAM" id="SSF56327">
    <property type="entry name" value="LDH C-terminal domain-like"/>
    <property type="match status" value="1"/>
</dbReference>
<keyword evidence="8" id="KW-0597">Phosphoprotein</keyword>
<feature type="modified residue" description="Phosphotyrosine" evidence="8">
    <location>
        <position position="218"/>
    </location>
</feature>
<dbReference type="PRINTS" id="PR00086">
    <property type="entry name" value="LLDHDRGNASE"/>
</dbReference>
<comment type="similarity">
    <text evidence="3 8">Belongs to the LDH/MDH superfamily. LDH family.</text>
</comment>
<dbReference type="OrthoDB" id="9802969at2"/>
<dbReference type="Gene3D" id="3.40.50.720">
    <property type="entry name" value="NAD(P)-binding Rossmann-like Domain"/>
    <property type="match status" value="1"/>
</dbReference>
<dbReference type="PROSITE" id="PS00064">
    <property type="entry name" value="L_LDH"/>
    <property type="match status" value="1"/>
</dbReference>
<feature type="domain" description="Lactate/malate dehydrogenase N-terminal" evidence="11">
    <location>
        <begin position="1"/>
        <end position="139"/>
    </location>
</feature>
<dbReference type="Proteomes" id="UP000094025">
    <property type="component" value="Unassembled WGS sequence"/>
</dbReference>